<name>A0A7X3FSS9_9HYPH</name>
<accession>A0A7X3FSS9</accession>
<dbReference type="Proteomes" id="UP000438106">
    <property type="component" value="Unassembled WGS sequence"/>
</dbReference>
<dbReference type="AlphaFoldDB" id="A0A7X3FSS9"/>
<evidence type="ECO:0000313" key="1">
    <source>
        <dbReference type="EMBL" id="MVS99973.1"/>
    </source>
</evidence>
<sequence>MDWNILGVALLLTLSGLYFLETERARASEQTITVRALKPARTTLERAWLAEPLQVFMRQMQMARHRRSDLWPMDKGGF</sequence>
<comment type="caution">
    <text evidence="1">The sequence shown here is derived from an EMBL/GenBank/DDBJ whole genome shotgun (WGS) entry which is preliminary data.</text>
</comment>
<dbReference type="RefSeq" id="WP_157290794.1">
    <property type="nucleotide sequence ID" value="NZ_WQRF01000003.1"/>
</dbReference>
<reference evidence="1 2" key="1">
    <citation type="submission" date="2019-12" db="EMBL/GenBank/DDBJ databases">
        <title>Devosia maris sp. nov., isolated from the deep seawater.</title>
        <authorList>
            <person name="Liu Y."/>
        </authorList>
    </citation>
    <scope>NUCLEOTIDE SEQUENCE [LARGE SCALE GENOMIC DNA]</scope>
    <source>
        <strain evidence="1 2">L53-10-65</strain>
    </source>
</reference>
<keyword evidence="2" id="KW-1185">Reference proteome</keyword>
<gene>
    <name evidence="1" type="ORF">GO014_13160</name>
</gene>
<proteinExistence type="predicted"/>
<evidence type="ECO:0000313" key="2">
    <source>
        <dbReference type="Proteomes" id="UP000438106"/>
    </source>
</evidence>
<dbReference type="EMBL" id="WQRF01000003">
    <property type="protein sequence ID" value="MVS99973.1"/>
    <property type="molecule type" value="Genomic_DNA"/>
</dbReference>
<organism evidence="1 2">
    <name type="scientific">Devosia marina</name>
    <dbReference type="NCBI Taxonomy" id="2683198"/>
    <lineage>
        <taxon>Bacteria</taxon>
        <taxon>Pseudomonadati</taxon>
        <taxon>Pseudomonadota</taxon>
        <taxon>Alphaproteobacteria</taxon>
        <taxon>Hyphomicrobiales</taxon>
        <taxon>Devosiaceae</taxon>
        <taxon>Devosia</taxon>
    </lineage>
</organism>
<protein>
    <submittedName>
        <fullName evidence="1">Uncharacterized protein</fullName>
    </submittedName>
</protein>